<dbReference type="PANTHER" id="PTHR44688:SF16">
    <property type="entry name" value="DNA-BINDING TRANSCRIPTIONAL ACTIVATOR DEVR_DOSR"/>
    <property type="match status" value="1"/>
</dbReference>
<evidence type="ECO:0000259" key="4">
    <source>
        <dbReference type="PROSITE" id="PS50043"/>
    </source>
</evidence>
<dbReference type="GO" id="GO:0006355">
    <property type="term" value="P:regulation of DNA-templated transcription"/>
    <property type="evidence" value="ECO:0007669"/>
    <property type="project" value="InterPro"/>
</dbReference>
<keyword evidence="6" id="KW-1185">Reference proteome</keyword>
<evidence type="ECO:0000313" key="5">
    <source>
        <dbReference type="EMBL" id="RRG23100.1"/>
    </source>
</evidence>
<protein>
    <submittedName>
        <fullName evidence="5">DNA-binding response regulator</fullName>
    </submittedName>
</protein>
<keyword evidence="3" id="KW-0804">Transcription</keyword>
<feature type="domain" description="HTH luxR-type" evidence="4">
    <location>
        <begin position="91"/>
        <end position="156"/>
    </location>
</feature>
<evidence type="ECO:0000313" key="6">
    <source>
        <dbReference type="Proteomes" id="UP000285794"/>
    </source>
</evidence>
<keyword evidence="1" id="KW-0805">Transcription regulation</keyword>
<dbReference type="InterPro" id="IPR016032">
    <property type="entry name" value="Sig_transdc_resp-reg_C-effctor"/>
</dbReference>
<dbReference type="CDD" id="cd06170">
    <property type="entry name" value="LuxR_C_like"/>
    <property type="match status" value="1"/>
</dbReference>
<dbReference type="PRINTS" id="PR00038">
    <property type="entry name" value="HTHLUXR"/>
</dbReference>
<dbReference type="SUPFAM" id="SSF46894">
    <property type="entry name" value="C-terminal effector domain of the bipartite response regulators"/>
    <property type="match status" value="1"/>
</dbReference>
<dbReference type="PROSITE" id="PS50043">
    <property type="entry name" value="HTH_LUXR_2"/>
    <property type="match status" value="1"/>
</dbReference>
<gene>
    <name evidence="5" type="ORF">DWB61_05950</name>
</gene>
<comment type="caution">
    <text evidence="5">The sequence shown here is derived from an EMBL/GenBank/DDBJ whole genome shotgun (WGS) entry which is preliminary data.</text>
</comment>
<dbReference type="SMART" id="SM00421">
    <property type="entry name" value="HTH_LUXR"/>
    <property type="match status" value="1"/>
</dbReference>
<organism evidence="5 6">
    <name type="scientific">Ancylomarina euxinus</name>
    <dbReference type="NCBI Taxonomy" id="2283627"/>
    <lineage>
        <taxon>Bacteria</taxon>
        <taxon>Pseudomonadati</taxon>
        <taxon>Bacteroidota</taxon>
        <taxon>Bacteroidia</taxon>
        <taxon>Marinilabiliales</taxon>
        <taxon>Marinifilaceae</taxon>
        <taxon>Ancylomarina</taxon>
    </lineage>
</organism>
<accession>A0A425Y490</accession>
<evidence type="ECO:0000256" key="3">
    <source>
        <dbReference type="ARBA" id="ARBA00023163"/>
    </source>
</evidence>
<proteinExistence type="predicted"/>
<dbReference type="OrthoDB" id="9797341at2"/>
<sequence>MNFFEKADSVFNPIFFYEQQQAIDWITADKKEKGNIEFNRPPEAFEPFIDISLNPEKTTATIQLEFPIDSLPHSLNTLKQHMKKMNFMRENWSKFLSLTKREKNILKLLVKGFQNQKIAEKLYISEMTVKTHRRNIIKKLDAKNLIDLYKYTLTFNLI</sequence>
<dbReference type="Pfam" id="PF00196">
    <property type="entry name" value="GerE"/>
    <property type="match status" value="1"/>
</dbReference>
<dbReference type="PROSITE" id="PS00622">
    <property type="entry name" value="HTH_LUXR_1"/>
    <property type="match status" value="1"/>
</dbReference>
<dbReference type="GO" id="GO:0003677">
    <property type="term" value="F:DNA binding"/>
    <property type="evidence" value="ECO:0007669"/>
    <property type="project" value="UniProtKB-KW"/>
</dbReference>
<dbReference type="AlphaFoldDB" id="A0A425Y490"/>
<reference evidence="5 6" key="1">
    <citation type="submission" date="2018-07" db="EMBL/GenBank/DDBJ databases">
        <title>Draft genome sequence of Ancylomarina sp. M1P.</title>
        <authorList>
            <person name="Yadav S."/>
            <person name="Villanueva L."/>
            <person name="Damste J.S.S."/>
        </authorList>
    </citation>
    <scope>NUCLEOTIDE SEQUENCE [LARGE SCALE GENOMIC DNA]</scope>
    <source>
        <strain evidence="5 6">M1P</strain>
    </source>
</reference>
<evidence type="ECO:0000256" key="2">
    <source>
        <dbReference type="ARBA" id="ARBA00023125"/>
    </source>
</evidence>
<dbReference type="EMBL" id="QQWG01000004">
    <property type="protein sequence ID" value="RRG23100.1"/>
    <property type="molecule type" value="Genomic_DNA"/>
</dbReference>
<name>A0A425Y490_9BACT</name>
<dbReference type="Proteomes" id="UP000285794">
    <property type="component" value="Unassembled WGS sequence"/>
</dbReference>
<dbReference type="PANTHER" id="PTHR44688">
    <property type="entry name" value="DNA-BINDING TRANSCRIPTIONAL ACTIVATOR DEVR_DOSR"/>
    <property type="match status" value="1"/>
</dbReference>
<dbReference type="InterPro" id="IPR000792">
    <property type="entry name" value="Tscrpt_reg_LuxR_C"/>
</dbReference>
<dbReference type="Gene3D" id="1.10.10.10">
    <property type="entry name" value="Winged helix-like DNA-binding domain superfamily/Winged helix DNA-binding domain"/>
    <property type="match status" value="1"/>
</dbReference>
<keyword evidence="2 5" id="KW-0238">DNA-binding</keyword>
<dbReference type="InterPro" id="IPR036388">
    <property type="entry name" value="WH-like_DNA-bd_sf"/>
</dbReference>
<evidence type="ECO:0000256" key="1">
    <source>
        <dbReference type="ARBA" id="ARBA00023015"/>
    </source>
</evidence>